<evidence type="ECO:0000313" key="2">
    <source>
        <dbReference type="EMBL" id="MBU3066796.1"/>
    </source>
</evidence>
<evidence type="ECO:0000256" key="1">
    <source>
        <dbReference type="ARBA" id="ARBA00006479"/>
    </source>
</evidence>
<sequence>MTVLALAIGPAELVAAQVAEDVDDEDIRRVPVTDRTSWETCRDLLYEVAQGANVASVGIGSVGPVDMAAGVVAPSGIAQWRAGFGIVDAARKAFPGAEVNLAVDGVCVAQAERAFGATRGVMDAVSLSVSGHIAGGVMMGGFVAVGRTGNAGHIGHLLVPGFDERCACGGHGCLEAVASGSAMLGWARAHGWGGTTLTELIAAADLGEEAAAAAAGRAGVALGRAIASVAALLDIDLVVLGGAVAECGPALWKPLGEAVAEHARLSYLPGLRVVPSPLGELGVLAGAGVLAMAGSSAGSQ</sequence>
<comment type="similarity">
    <text evidence="1">Belongs to the ROK (NagC/XylR) family.</text>
</comment>
<dbReference type="InterPro" id="IPR000600">
    <property type="entry name" value="ROK"/>
</dbReference>
<proteinExistence type="inferred from homology"/>
<evidence type="ECO:0000313" key="3">
    <source>
        <dbReference type="Proteomes" id="UP000733379"/>
    </source>
</evidence>
<protein>
    <submittedName>
        <fullName evidence="2">ROK family protein</fullName>
    </submittedName>
</protein>
<keyword evidence="3" id="KW-1185">Reference proteome</keyword>
<dbReference type="SUPFAM" id="SSF53067">
    <property type="entry name" value="Actin-like ATPase domain"/>
    <property type="match status" value="1"/>
</dbReference>
<comment type="caution">
    <text evidence="2">The sequence shown here is derived from an EMBL/GenBank/DDBJ whole genome shotgun (WGS) entry which is preliminary data.</text>
</comment>
<reference evidence="2 3" key="1">
    <citation type="submission" date="2021-06" db="EMBL/GenBank/DDBJ databases">
        <title>Actinomycetes sequencing.</title>
        <authorList>
            <person name="Shan Q."/>
        </authorList>
    </citation>
    <scope>NUCLEOTIDE SEQUENCE [LARGE SCALE GENOMIC DNA]</scope>
    <source>
        <strain evidence="2 3">NEAU-G5</strain>
    </source>
</reference>
<dbReference type="RefSeq" id="WP_215922861.1">
    <property type="nucleotide sequence ID" value="NZ_JAHKNI010000016.1"/>
</dbReference>
<dbReference type="PANTHER" id="PTHR18964:SF169">
    <property type="entry name" value="N-ACETYLMANNOSAMINE KINASE"/>
    <property type="match status" value="1"/>
</dbReference>
<gene>
    <name evidence="2" type="ORF">KO481_35420</name>
</gene>
<dbReference type="Gene3D" id="3.30.420.40">
    <property type="match status" value="2"/>
</dbReference>
<name>A0ABS6BAM2_9NOCA</name>
<dbReference type="Pfam" id="PF00480">
    <property type="entry name" value="ROK"/>
    <property type="match status" value="1"/>
</dbReference>
<dbReference type="InterPro" id="IPR043129">
    <property type="entry name" value="ATPase_NBD"/>
</dbReference>
<accession>A0ABS6BAM2</accession>
<dbReference type="PANTHER" id="PTHR18964">
    <property type="entry name" value="ROK (REPRESSOR, ORF, KINASE) FAMILY"/>
    <property type="match status" value="1"/>
</dbReference>
<organism evidence="2 3">
    <name type="scientific">Nocardia albiluteola</name>
    <dbReference type="NCBI Taxonomy" id="2842303"/>
    <lineage>
        <taxon>Bacteria</taxon>
        <taxon>Bacillati</taxon>
        <taxon>Actinomycetota</taxon>
        <taxon>Actinomycetes</taxon>
        <taxon>Mycobacteriales</taxon>
        <taxon>Nocardiaceae</taxon>
        <taxon>Nocardia</taxon>
    </lineage>
</organism>
<dbReference type="EMBL" id="JAHKNI010000016">
    <property type="protein sequence ID" value="MBU3066796.1"/>
    <property type="molecule type" value="Genomic_DNA"/>
</dbReference>
<dbReference type="Proteomes" id="UP000733379">
    <property type="component" value="Unassembled WGS sequence"/>
</dbReference>